<protein>
    <submittedName>
        <fullName evidence="1">Uncharacterized protein</fullName>
    </submittedName>
</protein>
<organism evidence="1 2">
    <name type="scientific">Steinernema carpocapsae</name>
    <name type="common">Entomopathogenic nematode</name>
    <dbReference type="NCBI Taxonomy" id="34508"/>
    <lineage>
        <taxon>Eukaryota</taxon>
        <taxon>Metazoa</taxon>
        <taxon>Ecdysozoa</taxon>
        <taxon>Nematoda</taxon>
        <taxon>Chromadorea</taxon>
        <taxon>Rhabditida</taxon>
        <taxon>Tylenchina</taxon>
        <taxon>Panagrolaimomorpha</taxon>
        <taxon>Strongyloidoidea</taxon>
        <taxon>Steinernematidae</taxon>
        <taxon>Steinernema</taxon>
    </lineage>
</organism>
<dbReference type="AlphaFoldDB" id="A0A4U5NHX6"/>
<dbReference type="EMBL" id="AZBU02000004">
    <property type="protein sequence ID" value="TKR82350.1"/>
    <property type="molecule type" value="Genomic_DNA"/>
</dbReference>
<dbReference type="Proteomes" id="UP000298663">
    <property type="component" value="Unassembled WGS sequence"/>
</dbReference>
<name>A0A4U5NHX6_STECR</name>
<reference evidence="1 2" key="2">
    <citation type="journal article" date="2019" name="G3 (Bethesda)">
        <title>Hybrid Assembly of the Genome of the Entomopathogenic Nematode Steinernema carpocapsae Identifies the X-Chromosome.</title>
        <authorList>
            <person name="Serra L."/>
            <person name="Macchietto M."/>
            <person name="Macias-Munoz A."/>
            <person name="McGill C.J."/>
            <person name="Rodriguez I.M."/>
            <person name="Rodriguez B."/>
            <person name="Murad R."/>
            <person name="Mortazavi A."/>
        </authorList>
    </citation>
    <scope>NUCLEOTIDE SEQUENCE [LARGE SCALE GENOMIC DNA]</scope>
    <source>
        <strain evidence="1 2">ALL</strain>
    </source>
</reference>
<proteinExistence type="predicted"/>
<reference evidence="1 2" key="1">
    <citation type="journal article" date="2015" name="Genome Biol.">
        <title>Comparative genomics of Steinernema reveals deeply conserved gene regulatory networks.</title>
        <authorList>
            <person name="Dillman A.R."/>
            <person name="Macchietto M."/>
            <person name="Porter C.F."/>
            <person name="Rogers A."/>
            <person name="Williams B."/>
            <person name="Antoshechkin I."/>
            <person name="Lee M.M."/>
            <person name="Goodwin Z."/>
            <person name="Lu X."/>
            <person name="Lewis E.E."/>
            <person name="Goodrich-Blair H."/>
            <person name="Stock S.P."/>
            <person name="Adams B.J."/>
            <person name="Sternberg P.W."/>
            <person name="Mortazavi A."/>
        </authorList>
    </citation>
    <scope>NUCLEOTIDE SEQUENCE [LARGE SCALE GENOMIC DNA]</scope>
    <source>
        <strain evidence="1 2">ALL</strain>
    </source>
</reference>
<evidence type="ECO:0000313" key="2">
    <source>
        <dbReference type="Proteomes" id="UP000298663"/>
    </source>
</evidence>
<evidence type="ECO:0000313" key="1">
    <source>
        <dbReference type="EMBL" id="TKR82350.1"/>
    </source>
</evidence>
<accession>A0A4U5NHX6</accession>
<gene>
    <name evidence="1" type="ORF">L596_016089</name>
</gene>
<keyword evidence="2" id="KW-1185">Reference proteome</keyword>
<sequence length="122" mass="13655">MCLLQRWKCRKISAWVNSSPSPQTLLFALRTFGGEDTGDGSGEWRYLPREHVSVTCAVVARVRPIAAGKFRSLLRGAHVRSADLSGFGGKRTKGDMEKIEMLQYLYVVHQFKPHVCCGCIVQ</sequence>
<comment type="caution">
    <text evidence="1">The sequence shown here is derived from an EMBL/GenBank/DDBJ whole genome shotgun (WGS) entry which is preliminary data.</text>
</comment>